<dbReference type="PROSITE" id="PS50112">
    <property type="entry name" value="PAS"/>
    <property type="match status" value="3"/>
</dbReference>
<keyword evidence="5" id="KW-0418">Kinase</keyword>
<dbReference type="InterPro" id="IPR036890">
    <property type="entry name" value="HATPase_C_sf"/>
</dbReference>
<dbReference type="SMART" id="SM00091">
    <property type="entry name" value="PAS"/>
    <property type="match status" value="3"/>
</dbReference>
<feature type="domain" description="PAS" evidence="9">
    <location>
        <begin position="260"/>
        <end position="330"/>
    </location>
</feature>
<feature type="domain" description="PAC" evidence="10">
    <location>
        <begin position="214"/>
        <end position="266"/>
    </location>
</feature>
<dbReference type="PROSITE" id="PS50110">
    <property type="entry name" value="RESPONSE_REGULATORY"/>
    <property type="match status" value="1"/>
</dbReference>
<dbReference type="InterPro" id="IPR000014">
    <property type="entry name" value="PAS"/>
</dbReference>
<evidence type="ECO:0000256" key="6">
    <source>
        <dbReference type="PROSITE-ProRule" id="PRU00169"/>
    </source>
</evidence>
<name>A0ABD5X855_9EURY</name>
<gene>
    <name evidence="11" type="ORF">ACFQJ7_11800</name>
</gene>
<organism evidence="11 12">
    <name type="scientific">Halovenus rubra</name>
    <dbReference type="NCBI Taxonomy" id="869890"/>
    <lineage>
        <taxon>Archaea</taxon>
        <taxon>Methanobacteriati</taxon>
        <taxon>Methanobacteriota</taxon>
        <taxon>Stenosarchaea group</taxon>
        <taxon>Halobacteria</taxon>
        <taxon>Halobacteriales</taxon>
        <taxon>Haloarculaceae</taxon>
        <taxon>Halovenus</taxon>
    </lineage>
</organism>
<dbReference type="InterPro" id="IPR052162">
    <property type="entry name" value="Sensor_kinase/Photoreceptor"/>
</dbReference>
<feature type="domain" description="PAS" evidence="9">
    <location>
        <begin position="416"/>
        <end position="454"/>
    </location>
</feature>
<dbReference type="NCBIfam" id="TIGR00229">
    <property type="entry name" value="sensory_box"/>
    <property type="match status" value="3"/>
</dbReference>
<evidence type="ECO:0000313" key="11">
    <source>
        <dbReference type="EMBL" id="MFC7126699.1"/>
    </source>
</evidence>
<dbReference type="InterPro" id="IPR001789">
    <property type="entry name" value="Sig_transdc_resp-reg_receiver"/>
</dbReference>
<evidence type="ECO:0000259" key="9">
    <source>
        <dbReference type="PROSITE" id="PS50112"/>
    </source>
</evidence>
<sequence>MLGNDSIRILHVDDNISFTEIVAEFLEREGNDFVVETATNTDEGLERIKTETYDCVVSDYEMPGENGIRFLETVRDIYSDLPFILYTGKGDEAVASEAISAGVTDYLQKGTGTKQYKLLANRIENAVAQFRTNHRATKIQRRLQELSEVTHDVLWMAKADWSEMLFVNSAYEDIWGRSKEMLLDDPLDFMQGVHPDDKTQVTTSIERASEGKPVDFEFRVNADEDFRRWIWMQAEPICNDAGEPVRIAGFARDITERKQQRERFQAFIEQSTDVISVLNPDGTYQYQSPSSKRVLGYEPDELIGETSFNYVHPEDKEQLLATFSEGVNNPETTPIAEYRFKHKDGSWRWIESVGYNQLDNPAIEGGVVNSRDITERKQKEQKLQQTRKRMEFALNATDAVIWDWNVDAEQITFYPTEEELFGTAIETGSDLLGVAHPDDEQQIRDAVEHSLETGNPEDMEVRIRHGDSIRWIKSQGKPIHDDETTRMIGLARDVTDRKQREQRLERQNERMEKFVNIVSHDLRNPLNVAGLRLDMARQECDSEYLDDIDHALYRMEQLITNLLSLARKGQQVQEKELVEVATIAKRSWKSVATPNATLVTETEHTVEGDPSRLEQLFENLFRNAIEHAGDEVEITVTAVDGAVGFAVADDGPGIPEADREQIFNPGFSTAEDGTGFGLTIIQEIAEAHGWTCRVNQSDDGGARFEFLTQL</sequence>
<dbReference type="Pfam" id="PF08447">
    <property type="entry name" value="PAS_3"/>
    <property type="match status" value="3"/>
</dbReference>
<feature type="domain" description="PAC" evidence="10">
    <location>
        <begin position="334"/>
        <end position="385"/>
    </location>
</feature>
<evidence type="ECO:0000256" key="3">
    <source>
        <dbReference type="ARBA" id="ARBA00022553"/>
    </source>
</evidence>
<comment type="catalytic activity">
    <reaction evidence="1">
        <text>ATP + protein L-histidine = ADP + protein N-phospho-L-histidine.</text>
        <dbReference type="EC" id="2.7.13.3"/>
    </reaction>
</comment>
<dbReference type="SMART" id="SM00448">
    <property type="entry name" value="REC"/>
    <property type="match status" value="1"/>
</dbReference>
<dbReference type="PROSITE" id="PS50113">
    <property type="entry name" value="PAC"/>
    <property type="match status" value="3"/>
</dbReference>
<dbReference type="CDD" id="cd00082">
    <property type="entry name" value="HisKA"/>
    <property type="match status" value="1"/>
</dbReference>
<dbReference type="RefSeq" id="WP_267637491.1">
    <property type="nucleotide sequence ID" value="NZ_JAODIY010000009.1"/>
</dbReference>
<feature type="modified residue" description="4-aspartylphosphate" evidence="6">
    <location>
        <position position="59"/>
    </location>
</feature>
<evidence type="ECO:0000259" key="8">
    <source>
        <dbReference type="PROSITE" id="PS50110"/>
    </source>
</evidence>
<evidence type="ECO:0000256" key="4">
    <source>
        <dbReference type="ARBA" id="ARBA00022679"/>
    </source>
</evidence>
<dbReference type="SUPFAM" id="SSF52172">
    <property type="entry name" value="CheY-like"/>
    <property type="match status" value="1"/>
</dbReference>
<dbReference type="InterPro" id="IPR001610">
    <property type="entry name" value="PAC"/>
</dbReference>
<evidence type="ECO:0000256" key="2">
    <source>
        <dbReference type="ARBA" id="ARBA00012438"/>
    </source>
</evidence>
<evidence type="ECO:0000256" key="1">
    <source>
        <dbReference type="ARBA" id="ARBA00000085"/>
    </source>
</evidence>
<dbReference type="Pfam" id="PF02518">
    <property type="entry name" value="HATPase_c"/>
    <property type="match status" value="1"/>
</dbReference>
<dbReference type="Pfam" id="PF00512">
    <property type="entry name" value="HisKA"/>
    <property type="match status" value="1"/>
</dbReference>
<dbReference type="SUPFAM" id="SSF55874">
    <property type="entry name" value="ATPase domain of HSP90 chaperone/DNA topoisomerase II/histidine kinase"/>
    <property type="match status" value="1"/>
</dbReference>
<dbReference type="SUPFAM" id="SSF55785">
    <property type="entry name" value="PYP-like sensor domain (PAS domain)"/>
    <property type="match status" value="3"/>
</dbReference>
<reference evidence="11 12" key="1">
    <citation type="journal article" date="2014" name="Int. J. Syst. Evol. Microbiol.">
        <title>Complete genome sequence of Corynebacterium casei LMG S-19264T (=DSM 44701T), isolated from a smear-ripened cheese.</title>
        <authorList>
            <consortium name="US DOE Joint Genome Institute (JGI-PGF)"/>
            <person name="Walter F."/>
            <person name="Albersmeier A."/>
            <person name="Kalinowski J."/>
            <person name="Ruckert C."/>
        </authorList>
    </citation>
    <scope>NUCLEOTIDE SEQUENCE [LARGE SCALE GENOMIC DNA]</scope>
    <source>
        <strain evidence="11 12">CGMCC 4.7215</strain>
    </source>
</reference>
<dbReference type="InterPro" id="IPR011006">
    <property type="entry name" value="CheY-like_superfamily"/>
</dbReference>
<dbReference type="Pfam" id="PF00072">
    <property type="entry name" value="Response_reg"/>
    <property type="match status" value="1"/>
</dbReference>
<dbReference type="CDD" id="cd00075">
    <property type="entry name" value="HATPase"/>
    <property type="match status" value="1"/>
</dbReference>
<dbReference type="Gene3D" id="3.30.565.10">
    <property type="entry name" value="Histidine kinase-like ATPase, C-terminal domain"/>
    <property type="match status" value="1"/>
</dbReference>
<dbReference type="InterPro" id="IPR035965">
    <property type="entry name" value="PAS-like_dom_sf"/>
</dbReference>
<dbReference type="EMBL" id="JBHSZQ010000047">
    <property type="protein sequence ID" value="MFC7126699.1"/>
    <property type="molecule type" value="Genomic_DNA"/>
</dbReference>
<dbReference type="InterPro" id="IPR003661">
    <property type="entry name" value="HisK_dim/P_dom"/>
</dbReference>
<proteinExistence type="predicted"/>
<evidence type="ECO:0000259" key="7">
    <source>
        <dbReference type="PROSITE" id="PS50109"/>
    </source>
</evidence>
<dbReference type="SMART" id="SM00086">
    <property type="entry name" value="PAC"/>
    <property type="match status" value="3"/>
</dbReference>
<dbReference type="Gene3D" id="3.40.50.2300">
    <property type="match status" value="1"/>
</dbReference>
<dbReference type="Gene3D" id="1.10.287.130">
    <property type="match status" value="1"/>
</dbReference>
<dbReference type="InterPro" id="IPR003594">
    <property type="entry name" value="HATPase_dom"/>
</dbReference>
<dbReference type="InterPro" id="IPR036097">
    <property type="entry name" value="HisK_dim/P_sf"/>
</dbReference>
<dbReference type="PROSITE" id="PS50109">
    <property type="entry name" value="HIS_KIN"/>
    <property type="match status" value="1"/>
</dbReference>
<dbReference type="PANTHER" id="PTHR43304:SF1">
    <property type="entry name" value="PAC DOMAIN-CONTAINING PROTEIN"/>
    <property type="match status" value="1"/>
</dbReference>
<dbReference type="EC" id="2.7.13.3" evidence="2"/>
<keyword evidence="4" id="KW-0808">Transferase</keyword>
<evidence type="ECO:0000313" key="12">
    <source>
        <dbReference type="Proteomes" id="UP001596414"/>
    </source>
</evidence>
<accession>A0ABD5X855</accession>
<dbReference type="GO" id="GO:0004673">
    <property type="term" value="F:protein histidine kinase activity"/>
    <property type="evidence" value="ECO:0007669"/>
    <property type="project" value="UniProtKB-EC"/>
</dbReference>
<dbReference type="InterPro" id="IPR013655">
    <property type="entry name" value="PAS_fold_3"/>
</dbReference>
<comment type="caution">
    <text evidence="11">The sequence shown here is derived from an EMBL/GenBank/DDBJ whole genome shotgun (WGS) entry which is preliminary data.</text>
</comment>
<evidence type="ECO:0000256" key="5">
    <source>
        <dbReference type="ARBA" id="ARBA00022777"/>
    </source>
</evidence>
<dbReference type="PANTHER" id="PTHR43304">
    <property type="entry name" value="PHYTOCHROME-LIKE PROTEIN CPH1"/>
    <property type="match status" value="1"/>
</dbReference>
<dbReference type="SUPFAM" id="SSF47384">
    <property type="entry name" value="Homodimeric domain of signal transducing histidine kinase"/>
    <property type="match status" value="1"/>
</dbReference>
<dbReference type="SMART" id="SM00388">
    <property type="entry name" value="HisKA"/>
    <property type="match status" value="1"/>
</dbReference>
<dbReference type="Gene3D" id="3.30.450.20">
    <property type="entry name" value="PAS domain"/>
    <property type="match status" value="3"/>
</dbReference>
<dbReference type="InterPro" id="IPR004358">
    <property type="entry name" value="Sig_transdc_His_kin-like_C"/>
</dbReference>
<dbReference type="CDD" id="cd00130">
    <property type="entry name" value="PAS"/>
    <property type="match status" value="3"/>
</dbReference>
<feature type="domain" description="Response regulatory" evidence="8">
    <location>
        <begin position="8"/>
        <end position="124"/>
    </location>
</feature>
<dbReference type="InterPro" id="IPR000700">
    <property type="entry name" value="PAS-assoc_C"/>
</dbReference>
<dbReference type="PRINTS" id="PR00344">
    <property type="entry name" value="BCTRLSENSOR"/>
</dbReference>
<keyword evidence="3 6" id="KW-0597">Phosphoprotein</keyword>
<dbReference type="InterPro" id="IPR005467">
    <property type="entry name" value="His_kinase_dom"/>
</dbReference>
<dbReference type="CDD" id="cd00156">
    <property type="entry name" value="REC"/>
    <property type="match status" value="1"/>
</dbReference>
<dbReference type="Proteomes" id="UP001596414">
    <property type="component" value="Unassembled WGS sequence"/>
</dbReference>
<feature type="domain" description="Histidine kinase" evidence="7">
    <location>
        <begin position="517"/>
        <end position="710"/>
    </location>
</feature>
<feature type="domain" description="PAS" evidence="9">
    <location>
        <begin position="139"/>
        <end position="212"/>
    </location>
</feature>
<feature type="domain" description="PAC" evidence="10">
    <location>
        <begin position="455"/>
        <end position="506"/>
    </location>
</feature>
<dbReference type="AlphaFoldDB" id="A0ABD5X855"/>
<dbReference type="SMART" id="SM00387">
    <property type="entry name" value="HATPase_c"/>
    <property type="match status" value="1"/>
</dbReference>
<protein>
    <recommendedName>
        <fullName evidence="2">histidine kinase</fullName>
        <ecNumber evidence="2">2.7.13.3</ecNumber>
    </recommendedName>
</protein>
<evidence type="ECO:0000259" key="10">
    <source>
        <dbReference type="PROSITE" id="PS50113"/>
    </source>
</evidence>